<dbReference type="InterPro" id="IPR003593">
    <property type="entry name" value="AAA+_ATPase"/>
</dbReference>
<evidence type="ECO:0000256" key="5">
    <source>
        <dbReference type="ARBA" id="ARBA00023242"/>
    </source>
</evidence>
<keyword evidence="4" id="KW-0235">DNA replication</keyword>
<dbReference type="Gene3D" id="1.10.10.10">
    <property type="entry name" value="Winged helix-like DNA-binding domain superfamily/Winged helix DNA-binding domain"/>
    <property type="match status" value="1"/>
</dbReference>
<dbReference type="InterPro" id="IPR015163">
    <property type="entry name" value="Cdc6_C"/>
</dbReference>
<dbReference type="FunFam" id="1.10.8.60:FF:000058">
    <property type="entry name" value="Cell division control protein"/>
    <property type="match status" value="1"/>
</dbReference>
<evidence type="ECO:0000313" key="12">
    <source>
        <dbReference type="Proteomes" id="UP001162480"/>
    </source>
</evidence>
<accession>A0AA36ALK3</accession>
<dbReference type="GO" id="GO:0006270">
    <property type="term" value="P:DNA replication initiation"/>
    <property type="evidence" value="ECO:0007669"/>
    <property type="project" value="UniProtKB-UniRule"/>
</dbReference>
<evidence type="ECO:0000259" key="10">
    <source>
        <dbReference type="SMART" id="SM01074"/>
    </source>
</evidence>
<dbReference type="SUPFAM" id="SSF46785">
    <property type="entry name" value="Winged helix' DNA-binding domain"/>
    <property type="match status" value="1"/>
</dbReference>
<feature type="compositionally biased region" description="Basic and acidic residues" evidence="8">
    <location>
        <begin position="70"/>
        <end position="82"/>
    </location>
</feature>
<dbReference type="GO" id="GO:0016887">
    <property type="term" value="F:ATP hydrolysis activity"/>
    <property type="evidence" value="ECO:0007669"/>
    <property type="project" value="InterPro"/>
</dbReference>
<dbReference type="SMART" id="SM00382">
    <property type="entry name" value="AAA"/>
    <property type="match status" value="1"/>
</dbReference>
<feature type="region of interest" description="Disordered" evidence="8">
    <location>
        <begin position="1"/>
        <end position="99"/>
    </location>
</feature>
<evidence type="ECO:0000259" key="9">
    <source>
        <dbReference type="SMART" id="SM00382"/>
    </source>
</evidence>
<dbReference type="Gene3D" id="1.10.8.60">
    <property type="match status" value="1"/>
</dbReference>
<comment type="function">
    <text evidence="7">Involved in the initiation of DNA replication. Also participates in checkpoint controls that ensure DNA replication is completed before mitosis is initiated.</text>
</comment>
<evidence type="ECO:0000256" key="1">
    <source>
        <dbReference type="ARBA" id="ARBA00004123"/>
    </source>
</evidence>
<dbReference type="InterPro" id="IPR016314">
    <property type="entry name" value="Cdc6/18"/>
</dbReference>
<dbReference type="PANTHER" id="PTHR10763">
    <property type="entry name" value="CELL DIVISION CONTROL PROTEIN 6-RELATED"/>
    <property type="match status" value="1"/>
</dbReference>
<dbReference type="InterPro" id="IPR054425">
    <property type="entry name" value="Cdc6_ORC1-like_ATPase_lid"/>
</dbReference>
<evidence type="ECO:0000313" key="11">
    <source>
        <dbReference type="EMBL" id="CAI9718323.1"/>
    </source>
</evidence>
<dbReference type="FunFam" id="3.40.50.300:FF:000547">
    <property type="entry name" value="Cell division control protein"/>
    <property type="match status" value="1"/>
</dbReference>
<dbReference type="Proteomes" id="UP001162480">
    <property type="component" value="Chromosome 2"/>
</dbReference>
<evidence type="ECO:0000256" key="8">
    <source>
        <dbReference type="SAM" id="MobiDB-lite"/>
    </source>
</evidence>
<dbReference type="EMBL" id="OX597815">
    <property type="protein sequence ID" value="CAI9718323.1"/>
    <property type="molecule type" value="Genomic_DNA"/>
</dbReference>
<dbReference type="GO" id="GO:0033314">
    <property type="term" value="P:mitotic DNA replication checkpoint signaling"/>
    <property type="evidence" value="ECO:0007669"/>
    <property type="project" value="TreeGrafter"/>
</dbReference>
<keyword evidence="3" id="KW-0132">Cell division</keyword>
<evidence type="ECO:0000256" key="2">
    <source>
        <dbReference type="ARBA" id="ARBA00006184"/>
    </source>
</evidence>
<dbReference type="GO" id="GO:0005634">
    <property type="term" value="C:nucleus"/>
    <property type="evidence" value="ECO:0007669"/>
    <property type="project" value="UniProtKB-SubCell"/>
</dbReference>
<reference evidence="11" key="1">
    <citation type="submission" date="2023-08" db="EMBL/GenBank/DDBJ databases">
        <authorList>
            <person name="Alioto T."/>
            <person name="Alioto T."/>
            <person name="Gomez Garrido J."/>
        </authorList>
    </citation>
    <scope>NUCLEOTIDE SEQUENCE</scope>
</reference>
<evidence type="ECO:0000256" key="6">
    <source>
        <dbReference type="ARBA" id="ARBA00023306"/>
    </source>
</evidence>
<organism evidence="11 12">
    <name type="scientific">Octopus vulgaris</name>
    <name type="common">Common octopus</name>
    <dbReference type="NCBI Taxonomy" id="6645"/>
    <lineage>
        <taxon>Eukaryota</taxon>
        <taxon>Metazoa</taxon>
        <taxon>Spiralia</taxon>
        <taxon>Lophotrochozoa</taxon>
        <taxon>Mollusca</taxon>
        <taxon>Cephalopoda</taxon>
        <taxon>Coleoidea</taxon>
        <taxon>Octopodiformes</taxon>
        <taxon>Octopoda</taxon>
        <taxon>Incirrata</taxon>
        <taxon>Octopodidae</taxon>
        <taxon>Octopus</taxon>
    </lineage>
</organism>
<dbReference type="InterPro" id="IPR049945">
    <property type="entry name" value="AAA_22"/>
</dbReference>
<dbReference type="Pfam" id="PF09079">
    <property type="entry name" value="WHD_Cdc6"/>
    <property type="match status" value="1"/>
</dbReference>
<proteinExistence type="inferred from homology"/>
<evidence type="ECO:0000256" key="3">
    <source>
        <dbReference type="ARBA" id="ARBA00022618"/>
    </source>
</evidence>
<evidence type="ECO:0000256" key="7">
    <source>
        <dbReference type="PIRNR" id="PIRNR001767"/>
    </source>
</evidence>
<dbReference type="SMART" id="SM01074">
    <property type="entry name" value="Cdc6_C"/>
    <property type="match status" value="1"/>
</dbReference>
<dbReference type="SUPFAM" id="SSF52540">
    <property type="entry name" value="P-loop containing nucleoside triphosphate hydrolases"/>
    <property type="match status" value="1"/>
</dbReference>
<gene>
    <name evidence="11" type="ORF">OCTVUL_1B002351</name>
</gene>
<dbReference type="InterPro" id="IPR036390">
    <property type="entry name" value="WH_DNA-bd_sf"/>
</dbReference>
<sequence length="533" mass="59865">MRPTTLVQRKLEFQVRKSKPNAKNVSSKKKDSVSSSITRSRASVTRSHASLESIPGHSDKSANKIISPMKKSDKVKSPKVSDENLYSPPKHKVTPLNSARPCLSPIKRNIWGDETPYSKIPAKSPKIVSENYSKTKQLLHTAHPAKVICREEEQSRINTFLSKHISSRTGSSMYISGAPGTGKTVVLTEIIKHLKVNNSCKVVYLNCMIFHDVWDIYKKIYTELTGEIYSKSTSKLLKSLQKIITSSKKSIVLVLDEIDQLDNKHHEVLYELFGWPALSNSSFVLIGVANSLDLTDRILPRLQARLDLRPTLMNFPPYTKDQIVQVIEDRLKVLKLNCGYVFEPSAIQFCARKVASMAGDMRKALDICRRAIEQMETEMRFQQISSAGSKTTNGKTECSKKITISHISKIMTEVYGLPIVNSTEEMSSVPIQQKIAICSIFLMVKHGKGAKEVELGNLHDVFKKVCHQCNVTAVGQSEFVCISSLLESQGIIQTKKAKDLRKTKISLRLSEQDLQWSFKDKTLLSNIMERGLP</sequence>
<keyword evidence="6" id="KW-0131">Cell cycle</keyword>
<dbReference type="CDD" id="cd00009">
    <property type="entry name" value="AAA"/>
    <property type="match status" value="1"/>
</dbReference>
<keyword evidence="5 7" id="KW-0539">Nucleus</keyword>
<feature type="compositionally biased region" description="Low complexity" evidence="8">
    <location>
        <begin position="33"/>
        <end position="47"/>
    </location>
</feature>
<name>A0AA36ALK3_OCTVU</name>
<dbReference type="Pfam" id="PF13401">
    <property type="entry name" value="AAA_22"/>
    <property type="match status" value="1"/>
</dbReference>
<dbReference type="PIRSF" id="PIRSF001767">
    <property type="entry name" value="Cdc6"/>
    <property type="match status" value="1"/>
</dbReference>
<feature type="domain" description="AAA+ ATPase" evidence="9">
    <location>
        <begin position="169"/>
        <end position="312"/>
    </location>
</feature>
<dbReference type="AlphaFoldDB" id="A0AA36ALK3"/>
<dbReference type="PANTHER" id="PTHR10763:SF26">
    <property type="entry name" value="CELL DIVISION CONTROL PROTEIN 6 HOMOLOG"/>
    <property type="match status" value="1"/>
</dbReference>
<protein>
    <recommendedName>
        <fullName evidence="7">Cell division control protein</fullName>
    </recommendedName>
</protein>
<evidence type="ECO:0000256" key="4">
    <source>
        <dbReference type="ARBA" id="ARBA00022705"/>
    </source>
</evidence>
<keyword evidence="12" id="KW-1185">Reference proteome</keyword>
<dbReference type="InterPro" id="IPR027417">
    <property type="entry name" value="P-loop_NTPase"/>
</dbReference>
<dbReference type="InterPro" id="IPR036388">
    <property type="entry name" value="WH-like_DNA-bd_sf"/>
</dbReference>
<dbReference type="Gene3D" id="3.40.50.300">
    <property type="entry name" value="P-loop containing nucleotide triphosphate hydrolases"/>
    <property type="match status" value="1"/>
</dbReference>
<dbReference type="GO" id="GO:0003688">
    <property type="term" value="F:DNA replication origin binding"/>
    <property type="evidence" value="ECO:0007669"/>
    <property type="project" value="TreeGrafter"/>
</dbReference>
<dbReference type="InterPro" id="IPR050311">
    <property type="entry name" value="ORC1/CDC6"/>
</dbReference>
<comment type="subcellular location">
    <subcellularLocation>
        <location evidence="1 7">Nucleus</location>
    </subcellularLocation>
</comment>
<dbReference type="Pfam" id="PF22606">
    <property type="entry name" value="Cdc6-ORC-like_ATPase_lid"/>
    <property type="match status" value="1"/>
</dbReference>
<comment type="similarity">
    <text evidence="2 7">Belongs to the CDC6/cdc18 family.</text>
</comment>
<dbReference type="GO" id="GO:0051301">
    <property type="term" value="P:cell division"/>
    <property type="evidence" value="ECO:0007669"/>
    <property type="project" value="UniProtKB-UniRule"/>
</dbReference>
<feature type="domain" description="Cdc6 C-terminal" evidence="10">
    <location>
        <begin position="437"/>
        <end position="518"/>
    </location>
</feature>